<evidence type="ECO:0000313" key="4">
    <source>
        <dbReference type="EMBL" id="CAF4952206.1"/>
    </source>
</evidence>
<dbReference type="InterPro" id="IPR021109">
    <property type="entry name" value="Peptidase_aspartic_dom_sf"/>
</dbReference>
<dbReference type="SUPFAM" id="SSF56672">
    <property type="entry name" value="DNA/RNA polymerases"/>
    <property type="match status" value="1"/>
</dbReference>
<feature type="compositionally biased region" description="Polar residues" evidence="2">
    <location>
        <begin position="36"/>
        <end position="46"/>
    </location>
</feature>
<dbReference type="PANTHER" id="PTHR24559:SF435">
    <property type="entry name" value="RIBONUCLEASE H"/>
    <property type="match status" value="1"/>
</dbReference>
<dbReference type="GO" id="GO:0006508">
    <property type="term" value="P:proteolysis"/>
    <property type="evidence" value="ECO:0007669"/>
    <property type="project" value="InterPro"/>
</dbReference>
<dbReference type="Gene3D" id="3.10.10.10">
    <property type="entry name" value="HIV Type 1 Reverse Transcriptase, subunit A, domain 1"/>
    <property type="match status" value="1"/>
</dbReference>
<gene>
    <name evidence="4" type="ORF">PMACD_LOCUS15800</name>
</gene>
<dbReference type="InterPro" id="IPR001969">
    <property type="entry name" value="Aspartic_peptidase_AS"/>
</dbReference>
<comment type="caution">
    <text evidence="4">The sequence shown here is derived from an EMBL/GenBank/DDBJ whole genome shotgun (WGS) entry which is preliminary data.</text>
</comment>
<organism evidence="4 5">
    <name type="scientific">Pieris macdunnoughi</name>
    <dbReference type="NCBI Taxonomy" id="345717"/>
    <lineage>
        <taxon>Eukaryota</taxon>
        <taxon>Metazoa</taxon>
        <taxon>Ecdysozoa</taxon>
        <taxon>Arthropoda</taxon>
        <taxon>Hexapoda</taxon>
        <taxon>Insecta</taxon>
        <taxon>Pterygota</taxon>
        <taxon>Neoptera</taxon>
        <taxon>Endopterygota</taxon>
        <taxon>Lepidoptera</taxon>
        <taxon>Glossata</taxon>
        <taxon>Ditrysia</taxon>
        <taxon>Papilionoidea</taxon>
        <taxon>Pieridae</taxon>
        <taxon>Pierinae</taxon>
        <taxon>Pieris</taxon>
    </lineage>
</organism>
<dbReference type="InterPro" id="IPR043502">
    <property type="entry name" value="DNA/RNA_pol_sf"/>
</dbReference>
<dbReference type="Proteomes" id="UP000663880">
    <property type="component" value="Unassembled WGS sequence"/>
</dbReference>
<evidence type="ECO:0000256" key="1">
    <source>
        <dbReference type="ARBA" id="ARBA00022801"/>
    </source>
</evidence>
<dbReference type="Pfam" id="PF00077">
    <property type="entry name" value="RVP"/>
    <property type="match status" value="1"/>
</dbReference>
<dbReference type="PROSITE" id="PS50175">
    <property type="entry name" value="ASP_PROT_RETROV"/>
    <property type="match status" value="1"/>
</dbReference>
<feature type="compositionally biased region" description="Polar residues" evidence="2">
    <location>
        <begin position="16"/>
        <end position="26"/>
    </location>
</feature>
<keyword evidence="5" id="KW-1185">Reference proteome</keyword>
<evidence type="ECO:0000256" key="2">
    <source>
        <dbReference type="SAM" id="MobiDB-lite"/>
    </source>
</evidence>
<dbReference type="SUPFAM" id="SSF50630">
    <property type="entry name" value="Acid proteases"/>
    <property type="match status" value="1"/>
</dbReference>
<dbReference type="PROSITE" id="PS00141">
    <property type="entry name" value="ASP_PROTEASE"/>
    <property type="match status" value="1"/>
</dbReference>
<dbReference type="Gene3D" id="2.40.70.10">
    <property type="entry name" value="Acid Proteases"/>
    <property type="match status" value="1"/>
</dbReference>
<sequence>MTPQILYPITIPGSHNRVTQQGNQPQNEDHAPISKSKVTQQGNQPQNEDHAPISKSKVTQQGNKTHSGSNVNKSITKSSVPHNPNSNNGAINSQRRTYASMVSGTPKYMPAISPLTTSMVDTSNTTPEIKNNIYNKIHNVTSNPSEKYLPFVEVQTSVSTKRLKLLVDSGASISLIKKSSIQNMPEIDEHTITFSGIGTADKPMKSFGRIPIEFNSLKYRFHIIDNINFPYDGIIGNDFLSDNYSNIDFRNESLTISQVELALKFNEPIYTIAPRTETIIECSVLNPEIGEGLMVDQNPVDSILIANCIVKVKPNSRINISVVNISESLITLNSNLKLTPLENKENHQIFNISHTIPNNAVNRTEQVLDLLRVTHLNNEERDSLFNLCAEFSDIFHLPEDSLTCTNALEHQIPTSSSVPINTKSYRFPEVHKQEVNNQINKMLNEGIIKPSTSPWSSPIWIVPKKLDASGQRKWRIVIDYRRLNDITIGDSYPIPNISEIFRPIG</sequence>
<keyword evidence="1" id="KW-0378">Hydrolase</keyword>
<dbReference type="PANTHER" id="PTHR24559">
    <property type="entry name" value="TRANSPOSON TY3-I GAG-POL POLYPROTEIN"/>
    <property type="match status" value="1"/>
</dbReference>
<proteinExistence type="predicted"/>
<name>A0A821Y110_9NEOP</name>
<dbReference type="InterPro" id="IPR018061">
    <property type="entry name" value="Retropepsins"/>
</dbReference>
<protein>
    <recommendedName>
        <fullName evidence="3">Peptidase A2 domain-containing protein</fullName>
    </recommendedName>
</protein>
<accession>A0A821Y110</accession>
<reference evidence="4" key="1">
    <citation type="submission" date="2021-02" db="EMBL/GenBank/DDBJ databases">
        <authorList>
            <person name="Steward A R."/>
        </authorList>
    </citation>
    <scope>NUCLEOTIDE SEQUENCE</scope>
</reference>
<dbReference type="InterPro" id="IPR053134">
    <property type="entry name" value="RNA-dir_DNA_polymerase"/>
</dbReference>
<dbReference type="OrthoDB" id="420169at2759"/>
<evidence type="ECO:0000313" key="5">
    <source>
        <dbReference type="Proteomes" id="UP000663880"/>
    </source>
</evidence>
<feature type="compositionally biased region" description="Polar residues" evidence="2">
    <location>
        <begin position="56"/>
        <end position="94"/>
    </location>
</feature>
<dbReference type="GO" id="GO:0004190">
    <property type="term" value="F:aspartic-type endopeptidase activity"/>
    <property type="evidence" value="ECO:0007669"/>
    <property type="project" value="InterPro"/>
</dbReference>
<dbReference type="EMBL" id="CAJOBZ010000074">
    <property type="protein sequence ID" value="CAF4952206.1"/>
    <property type="molecule type" value="Genomic_DNA"/>
</dbReference>
<feature type="domain" description="Peptidase A2" evidence="3">
    <location>
        <begin position="163"/>
        <end position="198"/>
    </location>
</feature>
<evidence type="ECO:0000259" key="3">
    <source>
        <dbReference type="PROSITE" id="PS50175"/>
    </source>
</evidence>
<dbReference type="GO" id="GO:0071897">
    <property type="term" value="P:DNA biosynthetic process"/>
    <property type="evidence" value="ECO:0007669"/>
    <property type="project" value="UniProtKB-ARBA"/>
</dbReference>
<dbReference type="AlphaFoldDB" id="A0A821Y110"/>
<dbReference type="InterPro" id="IPR001995">
    <property type="entry name" value="Peptidase_A2_cat"/>
</dbReference>
<feature type="region of interest" description="Disordered" evidence="2">
    <location>
        <begin position="1"/>
        <end position="94"/>
    </location>
</feature>